<comment type="catalytic activity">
    <reaction evidence="1">
        <text>S-ubiquitinyl-[E2 ubiquitin-conjugating enzyme]-L-cysteine + [acceptor protein]-L-lysine = [E2 ubiquitin-conjugating enzyme]-L-cysteine + N(6)-ubiquitinyl-[acceptor protein]-L-lysine.</text>
        <dbReference type="EC" id="2.3.2.27"/>
    </reaction>
</comment>
<name>A0A4Y7JXC3_PAPSO</name>
<evidence type="ECO:0000256" key="9">
    <source>
        <dbReference type="ARBA" id="ARBA00022786"/>
    </source>
</evidence>
<keyword evidence="11" id="KW-1133">Transmembrane helix</keyword>
<sequence>MVVYCILFIWRTNFLNEQRRIRGHLNDNVTTATSTSKGGLDLKVIETIPVIVYSDIKNKKKIHSNERVVECAVCLGEYEDEDMLRLLPTCRHFFHCHCIDAWFISHSTCPVCRSNIEVMAPEAALNSGGTVLDVFEDDGNHSESTMTVINVSAEQTHVSVSVAESSEQATDNLNLKKEMNPNQTTGRSVNPSEGLSKSHSTGHSLVPENSETYTLGSPDDVRKASVNGKLNRYKRGRLPWNNLPVGSVSPETCKEVVAVCVPALTGLFGNCIRIHFLNEQRGSRIDLNNFVGRSSAGGLHSAVIEMFPVLVYSDIKNLKEISTQGMVNDCVVCLSEYEDKDLLRLLPKCQHVFHRECIDSWFVSHATCPVCRSNLNPIALETATNGGVGGGAHSVIDIFQNDENRPDTRSIHVGSRAVA</sequence>
<dbReference type="PANTHER" id="PTHR46913">
    <property type="entry name" value="RING-H2 FINGER PROTEIN ATL16"/>
    <property type="match status" value="1"/>
</dbReference>
<dbReference type="InterPro" id="IPR044600">
    <property type="entry name" value="ATL1/ATL16-like"/>
</dbReference>
<comment type="pathway">
    <text evidence="3">Protein modification; protein ubiquitination.</text>
</comment>
<dbReference type="InterPro" id="IPR013083">
    <property type="entry name" value="Znf_RING/FYVE/PHD"/>
</dbReference>
<dbReference type="Proteomes" id="UP000316621">
    <property type="component" value="Chromosome 6"/>
</dbReference>
<keyword evidence="9" id="KW-0833">Ubl conjugation pathway</keyword>
<evidence type="ECO:0000256" key="4">
    <source>
        <dbReference type="ARBA" id="ARBA00012483"/>
    </source>
</evidence>
<dbReference type="AlphaFoldDB" id="A0A4Y7JXC3"/>
<reference evidence="16 17" key="1">
    <citation type="journal article" date="2018" name="Science">
        <title>The opium poppy genome and morphinan production.</title>
        <authorList>
            <person name="Guo L."/>
            <person name="Winzer T."/>
            <person name="Yang X."/>
            <person name="Li Y."/>
            <person name="Ning Z."/>
            <person name="He Z."/>
            <person name="Teodor R."/>
            <person name="Lu Y."/>
            <person name="Bowser T.A."/>
            <person name="Graham I.A."/>
            <person name="Ye K."/>
        </authorList>
    </citation>
    <scope>NUCLEOTIDE SEQUENCE [LARGE SCALE GENOMIC DNA]</scope>
    <source>
        <strain evidence="17">cv. HN1</strain>
        <tissue evidence="16">Leaves</tissue>
    </source>
</reference>
<dbReference type="Pfam" id="PF13639">
    <property type="entry name" value="zf-RING_2"/>
    <property type="match status" value="2"/>
</dbReference>
<evidence type="ECO:0000259" key="15">
    <source>
        <dbReference type="PROSITE" id="PS50089"/>
    </source>
</evidence>
<evidence type="ECO:0000313" key="17">
    <source>
        <dbReference type="Proteomes" id="UP000316621"/>
    </source>
</evidence>
<keyword evidence="17" id="KW-1185">Reference proteome</keyword>
<accession>A0A4Y7JXC3</accession>
<dbReference type="FunFam" id="3.30.40.10:FF:000187">
    <property type="entry name" value="E3 ubiquitin-protein ligase ATL6"/>
    <property type="match status" value="2"/>
</dbReference>
<dbReference type="GO" id="GO:0016020">
    <property type="term" value="C:membrane"/>
    <property type="evidence" value="ECO:0007669"/>
    <property type="project" value="UniProtKB-SubCell"/>
</dbReference>
<evidence type="ECO:0000256" key="14">
    <source>
        <dbReference type="SAM" id="MobiDB-lite"/>
    </source>
</evidence>
<feature type="region of interest" description="Disordered" evidence="14">
    <location>
        <begin position="164"/>
        <end position="221"/>
    </location>
</feature>
<evidence type="ECO:0000256" key="5">
    <source>
        <dbReference type="ARBA" id="ARBA00022679"/>
    </source>
</evidence>
<dbReference type="CDD" id="cd16461">
    <property type="entry name" value="RING-H2_EL5-like"/>
    <property type="match status" value="2"/>
</dbReference>
<evidence type="ECO:0000256" key="1">
    <source>
        <dbReference type="ARBA" id="ARBA00000900"/>
    </source>
</evidence>
<keyword evidence="12" id="KW-0472">Membrane</keyword>
<dbReference type="GO" id="GO:0016567">
    <property type="term" value="P:protein ubiquitination"/>
    <property type="evidence" value="ECO:0007669"/>
    <property type="project" value="InterPro"/>
</dbReference>
<evidence type="ECO:0000256" key="13">
    <source>
        <dbReference type="PROSITE-ProRule" id="PRU00175"/>
    </source>
</evidence>
<dbReference type="STRING" id="3469.A0A4Y7JXC3"/>
<organism evidence="16 17">
    <name type="scientific">Papaver somniferum</name>
    <name type="common">Opium poppy</name>
    <dbReference type="NCBI Taxonomy" id="3469"/>
    <lineage>
        <taxon>Eukaryota</taxon>
        <taxon>Viridiplantae</taxon>
        <taxon>Streptophyta</taxon>
        <taxon>Embryophyta</taxon>
        <taxon>Tracheophyta</taxon>
        <taxon>Spermatophyta</taxon>
        <taxon>Magnoliopsida</taxon>
        <taxon>Ranunculales</taxon>
        <taxon>Papaveraceae</taxon>
        <taxon>Papaveroideae</taxon>
        <taxon>Papaver</taxon>
    </lineage>
</organism>
<gene>
    <name evidence="16" type="ORF">C5167_008068</name>
</gene>
<keyword evidence="8 13" id="KW-0863">Zinc-finger</keyword>
<feature type="domain" description="RING-type" evidence="15">
    <location>
        <begin position="330"/>
        <end position="372"/>
    </location>
</feature>
<dbReference type="Gene3D" id="3.30.40.10">
    <property type="entry name" value="Zinc/RING finger domain, C3HC4 (zinc finger)"/>
    <property type="match status" value="2"/>
</dbReference>
<feature type="compositionally biased region" description="Polar residues" evidence="14">
    <location>
        <begin position="180"/>
        <end position="215"/>
    </location>
</feature>
<dbReference type="PANTHER" id="PTHR46913:SF1">
    <property type="entry name" value="RING-H2 FINGER PROTEIN ATL16"/>
    <property type="match status" value="1"/>
</dbReference>
<dbReference type="SMART" id="SM00184">
    <property type="entry name" value="RING"/>
    <property type="match status" value="2"/>
</dbReference>
<keyword evidence="6" id="KW-0812">Transmembrane</keyword>
<evidence type="ECO:0000313" key="16">
    <source>
        <dbReference type="EMBL" id="RZC64379.1"/>
    </source>
</evidence>
<evidence type="ECO:0000256" key="7">
    <source>
        <dbReference type="ARBA" id="ARBA00022723"/>
    </source>
</evidence>
<evidence type="ECO:0000256" key="3">
    <source>
        <dbReference type="ARBA" id="ARBA00004906"/>
    </source>
</evidence>
<evidence type="ECO:0000256" key="8">
    <source>
        <dbReference type="ARBA" id="ARBA00022771"/>
    </source>
</evidence>
<feature type="domain" description="RING-type" evidence="15">
    <location>
        <begin position="71"/>
        <end position="113"/>
    </location>
</feature>
<evidence type="ECO:0000256" key="12">
    <source>
        <dbReference type="ARBA" id="ARBA00023136"/>
    </source>
</evidence>
<evidence type="ECO:0000256" key="11">
    <source>
        <dbReference type="ARBA" id="ARBA00022989"/>
    </source>
</evidence>
<dbReference type="Gramene" id="RZC64379">
    <property type="protein sequence ID" value="RZC64379"/>
    <property type="gene ID" value="C5167_008068"/>
</dbReference>
<keyword evidence="10" id="KW-0862">Zinc</keyword>
<comment type="subcellular location">
    <subcellularLocation>
        <location evidence="2">Membrane</location>
        <topology evidence="2">Single-pass membrane protein</topology>
    </subcellularLocation>
</comment>
<evidence type="ECO:0000256" key="2">
    <source>
        <dbReference type="ARBA" id="ARBA00004167"/>
    </source>
</evidence>
<evidence type="ECO:0000256" key="10">
    <source>
        <dbReference type="ARBA" id="ARBA00022833"/>
    </source>
</evidence>
<dbReference type="SUPFAM" id="SSF57850">
    <property type="entry name" value="RING/U-box"/>
    <property type="match status" value="2"/>
</dbReference>
<dbReference type="EMBL" id="CM010720">
    <property type="protein sequence ID" value="RZC64379.1"/>
    <property type="molecule type" value="Genomic_DNA"/>
</dbReference>
<dbReference type="EC" id="2.3.2.27" evidence="4"/>
<evidence type="ECO:0000256" key="6">
    <source>
        <dbReference type="ARBA" id="ARBA00022692"/>
    </source>
</evidence>
<protein>
    <recommendedName>
        <fullName evidence="4">RING-type E3 ubiquitin transferase</fullName>
        <ecNumber evidence="4">2.3.2.27</ecNumber>
    </recommendedName>
</protein>
<dbReference type="OMA" id="CKDEFKI"/>
<dbReference type="InterPro" id="IPR001841">
    <property type="entry name" value="Znf_RING"/>
</dbReference>
<proteinExistence type="predicted"/>
<keyword evidence="5" id="KW-0808">Transferase</keyword>
<keyword evidence="7" id="KW-0479">Metal-binding</keyword>
<dbReference type="PROSITE" id="PS50089">
    <property type="entry name" value="ZF_RING_2"/>
    <property type="match status" value="2"/>
</dbReference>
<dbReference type="GO" id="GO:0008270">
    <property type="term" value="F:zinc ion binding"/>
    <property type="evidence" value="ECO:0007669"/>
    <property type="project" value="UniProtKB-KW"/>
</dbReference>
<dbReference type="GO" id="GO:0061630">
    <property type="term" value="F:ubiquitin protein ligase activity"/>
    <property type="evidence" value="ECO:0007669"/>
    <property type="project" value="UniProtKB-EC"/>
</dbReference>